<evidence type="ECO:0000313" key="12">
    <source>
        <dbReference type="EMBL" id="QJE70861.1"/>
    </source>
</evidence>
<keyword evidence="8" id="KW-0862">Zinc</keyword>
<keyword evidence="6" id="KW-0548">Nucleotidyltransferase</keyword>
<accession>A0A6M3UA26</accession>
<keyword evidence="5" id="KW-0808">Transferase</keyword>
<evidence type="ECO:0000256" key="3">
    <source>
        <dbReference type="ARBA" id="ARBA00022528"/>
    </source>
</evidence>
<evidence type="ECO:0000259" key="10">
    <source>
        <dbReference type="Pfam" id="PF04998"/>
    </source>
</evidence>
<dbReference type="Pfam" id="PF05000">
    <property type="entry name" value="RNA_pol_Rpb1_4"/>
    <property type="match status" value="1"/>
</dbReference>
<dbReference type="Gene3D" id="1.10.150.390">
    <property type="match status" value="1"/>
</dbReference>
<dbReference type="Gene3D" id="1.10.1790.20">
    <property type="match status" value="1"/>
</dbReference>
<dbReference type="PANTHER" id="PTHR34995">
    <property type="entry name" value="DNA-DIRECTED RNA POLYMERASE SUBUNIT BETA"/>
    <property type="match status" value="1"/>
</dbReference>
<feature type="domain" description="RNA polymerase Rpb1" evidence="10">
    <location>
        <begin position="176"/>
        <end position="369"/>
    </location>
</feature>
<dbReference type="GO" id="GO:0003677">
    <property type="term" value="F:DNA binding"/>
    <property type="evidence" value="ECO:0007669"/>
    <property type="project" value="InterPro"/>
</dbReference>
<dbReference type="GO" id="GO:0006351">
    <property type="term" value="P:DNA-templated transcription"/>
    <property type="evidence" value="ECO:0007669"/>
    <property type="project" value="InterPro"/>
</dbReference>
<dbReference type="HAMAP" id="MF_01324">
    <property type="entry name" value="RNApol_bact_RpoC2"/>
    <property type="match status" value="1"/>
</dbReference>
<keyword evidence="2" id="KW-0240">DNA-directed RNA polymerase</keyword>
<dbReference type="EMBL" id="MN095407">
    <property type="protein sequence ID" value="QJE70861.1"/>
    <property type="molecule type" value="Genomic_DNA"/>
</dbReference>
<dbReference type="NCBIfam" id="TIGR02388">
    <property type="entry name" value="rpoC2_cyan"/>
    <property type="match status" value="1"/>
</dbReference>
<evidence type="ECO:0000259" key="11">
    <source>
        <dbReference type="Pfam" id="PF05000"/>
    </source>
</evidence>
<organism evidence="12">
    <name type="scientific">Eugenia brasiliensis</name>
    <dbReference type="NCBI Taxonomy" id="1231846"/>
    <lineage>
        <taxon>Eukaryota</taxon>
        <taxon>Viridiplantae</taxon>
        <taxon>Streptophyta</taxon>
        <taxon>Embryophyta</taxon>
        <taxon>Tracheophyta</taxon>
        <taxon>Spermatophyta</taxon>
        <taxon>Magnoliopsida</taxon>
        <taxon>eudicotyledons</taxon>
        <taxon>Gunneridae</taxon>
        <taxon>Pentapetalae</taxon>
        <taxon>rosids</taxon>
        <taxon>malvids</taxon>
        <taxon>Myrtales</taxon>
        <taxon>Myrtaceae</taxon>
        <taxon>Myrtoideae</taxon>
        <taxon>Myrteae</taxon>
        <taxon>Eugenia group</taxon>
        <taxon>Eugenia</taxon>
    </lineage>
</organism>
<evidence type="ECO:0000256" key="2">
    <source>
        <dbReference type="ARBA" id="ARBA00022478"/>
    </source>
</evidence>
<keyword evidence="9" id="KW-0804">Transcription</keyword>
<dbReference type="Gene3D" id="1.10.274.100">
    <property type="entry name" value="RNA polymerase Rpb1, domain 3"/>
    <property type="match status" value="1"/>
</dbReference>
<dbReference type="GO" id="GO:0003899">
    <property type="term" value="F:DNA-directed RNA polymerase activity"/>
    <property type="evidence" value="ECO:0007669"/>
    <property type="project" value="UniProtKB-EC"/>
</dbReference>
<evidence type="ECO:0000256" key="4">
    <source>
        <dbReference type="ARBA" id="ARBA00022640"/>
    </source>
</evidence>
<name>A0A6M3UA26_9MYRT</name>
<sequence length="1377" mass="156438">MEVLMAERVNLVFHNKVIDGTAIKRLISRLIDHFGMAYTSHILDQVKTLGFQQATATSISLGIDDLLTIPSKGWLVQDAEQQSLILEKHHHYGNVHAVEKLRQSIEVWYATSEYLRQEMNPNFRMTDPFNPVHIMSFSGARGNASQVHQLVGMRGLMSDPQGQMIDLPIQSNLREGLSLTEYIISCYGARKGVVDTAVRTSDAGYLTRRLVEVVQHIVVRRTDCGTIRGVSVSPRNGMIPERIFIQTLIGRVLADDIYMGPRCIAIRNQDIEIGLVNRFITFRTQPISIRTPFTCRSPSWICRLCYGRSPTHGDLVELGEAVGIIAGQSIGEPGTQLTLRTFHTGGVFTGGTAEHVRAPSNGKIKFNEDLVHPTRTRHGHPAFLCSIDLYVTIESEDILHNVTIPPKSFLLVQNNQYVESEQVIAEIRAGTYTFNLKERVRKHIYSESEGEMHWSTDVYHAPEFTYSNVHLLPKTSHLWILSGGSCRSSGVPFSLYKDQDQMNLRSLSIKRRYISSLSMNNDQMRYELCSSSFSGKLKEDRIPDYSELNRNISIVHCNLKYPTTFHENSDFLAKRRRNRFLIPLPHSGISIELPINGILRRNSILAYFDDPRYRRKSSGITKYGTLGVHSIVKKENLIEYRGIKEFNQKYQMKLNRFFFIPEEVHILPESSSIMVRNNSLIGVDTRIALNIRSRVGGLVRVERKKKRIELKIFSGDIHFPGETDKISRHSGILIPPGTGKTNSKESKKLKNWIYVQRITPTKKKYFVLVRPVVTYEISDSINLATLFPPDLLQERDNMQLRVVNYIVYRNGKPIRGISDTSIQLVRTCLILNWDQDKKSSSIEEAHTSFVEVSTNGLIRDFLRIDLVKFPISYLRKRNDPSGSGLISDSDNVSDHTNSNPFYSKTKMQQSFSQNQGTIRTLLNKNKECPSLIILSSSNCFRMGAFNAGKYHNVIKESIKKDPIIQIRNLIGPLGTVLQFVNFYSFYYLITHNPILVTKYLQLENLKQTFQVINYYLMDENGRILNPDSCSNIVLNSFNLNWYFLHQNYLEERSTIISLGQFICENVCIAKNGPHLKSGQVLIVQVDSVVIRSAKPYLATPGATVHGHYGEILYEGSTLVTFIYEKSRSGDITQGLPKVEQVLEMRSIDSISMNLEKRIEGWNEHIKKILGIPWGSLIGAELTIVQSRISLVNKIQKVYRSQGVQIHNRHIEIIVRQITSKVLVSEDGMSNVFLPGELIGLLRAARTGRALEESICYRAILLGITRASLNTQSFISEASFQETARVLAKAALRGRIDWLKGLKENVVIGGMIPVGTGFKGLVHRSRQHKNIPLKTKKKNFFEGEIRDILFHHRELFDSSISKKFHDPSEQSFTAFNDS</sequence>
<proteinExistence type="inferred from homology"/>
<dbReference type="Pfam" id="PF04998">
    <property type="entry name" value="RNA_pol_Rpb1_5"/>
    <property type="match status" value="2"/>
</dbReference>
<dbReference type="PANTHER" id="PTHR34995:SF1">
    <property type="entry name" value="DNA-DIRECTED RNA POLYMERASE SUBUNIT BETA"/>
    <property type="match status" value="1"/>
</dbReference>
<dbReference type="InterPro" id="IPR012756">
    <property type="entry name" value="DNA-dir_RpoC2_beta_pp"/>
</dbReference>
<keyword evidence="3" id="KW-0150">Chloroplast</keyword>
<feature type="domain" description="RNA polymerase Rpb1" evidence="10">
    <location>
        <begin position="1182"/>
        <end position="1267"/>
    </location>
</feature>
<evidence type="ECO:0000256" key="5">
    <source>
        <dbReference type="ARBA" id="ARBA00022679"/>
    </source>
</evidence>
<dbReference type="Gene3D" id="1.10.132.30">
    <property type="match status" value="1"/>
</dbReference>
<dbReference type="InterPro" id="IPR042102">
    <property type="entry name" value="RNA_pol_Rpb1_3_sf"/>
</dbReference>
<evidence type="ECO:0000256" key="6">
    <source>
        <dbReference type="ARBA" id="ARBA00022695"/>
    </source>
</evidence>
<dbReference type="GO" id="GO:0046872">
    <property type="term" value="F:metal ion binding"/>
    <property type="evidence" value="ECO:0007669"/>
    <property type="project" value="UniProtKB-KW"/>
</dbReference>
<reference evidence="12" key="1">
    <citation type="journal article" date="2020" name="Genet. Mol. Biol.">
        <title>Comparative analysis of the complete chloroplast genomes from six Neotropical species of Myrteae (Myrtaceae).</title>
        <authorList>
            <person name="Rodrigues N.F."/>
            <person name="Balbinott N."/>
            <person name="Paim I."/>
            <person name="Guzman F."/>
            <person name="Margis R."/>
        </authorList>
    </citation>
    <scope>NUCLEOTIDE SEQUENCE</scope>
</reference>
<evidence type="ECO:0000256" key="9">
    <source>
        <dbReference type="ARBA" id="ARBA00023163"/>
    </source>
</evidence>
<gene>
    <name evidence="12" type="primary">rpoC2</name>
</gene>
<evidence type="ECO:0000256" key="8">
    <source>
        <dbReference type="ARBA" id="ARBA00022833"/>
    </source>
</evidence>
<keyword evidence="4 12" id="KW-0934">Plastid</keyword>
<dbReference type="EC" id="2.7.7.6" evidence="1"/>
<protein>
    <recommendedName>
        <fullName evidence="1">DNA-directed RNA polymerase</fullName>
        <ecNumber evidence="1">2.7.7.6</ecNumber>
    </recommendedName>
</protein>
<geneLocation type="plastid" evidence="12"/>
<dbReference type="InterPro" id="IPR007081">
    <property type="entry name" value="RNA_pol_Rpb1_5"/>
</dbReference>
<dbReference type="CDD" id="cd02655">
    <property type="entry name" value="RNAP_beta'_C"/>
    <property type="match status" value="1"/>
</dbReference>
<dbReference type="InterPro" id="IPR050254">
    <property type="entry name" value="RNA_pol_beta''_euk"/>
</dbReference>
<feature type="domain" description="RNA polymerase Rpb1" evidence="11">
    <location>
        <begin position="97"/>
        <end position="161"/>
    </location>
</feature>
<dbReference type="InterPro" id="IPR038120">
    <property type="entry name" value="Rpb1_funnel_sf"/>
</dbReference>
<dbReference type="FunFam" id="1.10.132.30:FF:000002">
    <property type="entry name" value="DNA-directed RNA polymerase subunit beta"/>
    <property type="match status" value="1"/>
</dbReference>
<evidence type="ECO:0000256" key="7">
    <source>
        <dbReference type="ARBA" id="ARBA00022723"/>
    </source>
</evidence>
<dbReference type="InterPro" id="IPR007083">
    <property type="entry name" value="RNA_pol_Rpb1_4"/>
</dbReference>
<evidence type="ECO:0000256" key="1">
    <source>
        <dbReference type="ARBA" id="ARBA00012418"/>
    </source>
</evidence>
<dbReference type="SUPFAM" id="SSF64484">
    <property type="entry name" value="beta and beta-prime subunits of DNA dependent RNA-polymerase"/>
    <property type="match status" value="1"/>
</dbReference>
<keyword evidence="7" id="KW-0479">Metal-binding</keyword>
<dbReference type="GO" id="GO:0000428">
    <property type="term" value="C:DNA-directed RNA polymerase complex"/>
    <property type="evidence" value="ECO:0007669"/>
    <property type="project" value="UniProtKB-KW"/>
</dbReference>